<name>A0A2P4PMK6_RHIID</name>
<sequence>MTENLSSGGSSQTTSTVRSHFTLVEESTKAQSLSISELAETQQIFTNTYKGNIPVKLNMKQKALSFKLGPGHILPNILGGGEVAFAVMEEERNRQGLSNFVL</sequence>
<reference evidence="1 2" key="2">
    <citation type="journal article" date="2018" name="New Phytol.">
        <title>High intraspecific genome diversity in the model arbuscular mycorrhizal symbiont Rhizophagus irregularis.</title>
        <authorList>
            <person name="Chen E.C.H."/>
            <person name="Morin E."/>
            <person name="Beaudet D."/>
            <person name="Noel J."/>
            <person name="Yildirir G."/>
            <person name="Ndikumana S."/>
            <person name="Charron P."/>
            <person name="St-Onge C."/>
            <person name="Giorgi J."/>
            <person name="Kruger M."/>
            <person name="Marton T."/>
            <person name="Ropars J."/>
            <person name="Grigoriev I.V."/>
            <person name="Hainaut M."/>
            <person name="Henrissat B."/>
            <person name="Roux C."/>
            <person name="Martin F."/>
            <person name="Corradi N."/>
        </authorList>
    </citation>
    <scope>NUCLEOTIDE SEQUENCE [LARGE SCALE GENOMIC DNA]</scope>
    <source>
        <strain evidence="1 2">DAOM 197198</strain>
    </source>
</reference>
<proteinExistence type="predicted"/>
<dbReference type="Proteomes" id="UP000018888">
    <property type="component" value="Unassembled WGS sequence"/>
</dbReference>
<organism evidence="1 2">
    <name type="scientific">Rhizophagus irregularis (strain DAOM 181602 / DAOM 197198 / MUCL 43194)</name>
    <name type="common">Arbuscular mycorrhizal fungus</name>
    <name type="synonym">Glomus intraradices</name>
    <dbReference type="NCBI Taxonomy" id="747089"/>
    <lineage>
        <taxon>Eukaryota</taxon>
        <taxon>Fungi</taxon>
        <taxon>Fungi incertae sedis</taxon>
        <taxon>Mucoromycota</taxon>
        <taxon>Glomeromycotina</taxon>
        <taxon>Glomeromycetes</taxon>
        <taxon>Glomerales</taxon>
        <taxon>Glomeraceae</taxon>
        <taxon>Rhizophagus</taxon>
    </lineage>
</organism>
<keyword evidence="2" id="KW-1185">Reference proteome</keyword>
<reference evidence="1 2" key="1">
    <citation type="journal article" date="2013" name="Proc. Natl. Acad. Sci. U.S.A.">
        <title>Genome of an arbuscular mycorrhizal fungus provides insight into the oldest plant symbiosis.</title>
        <authorList>
            <person name="Tisserant E."/>
            <person name="Malbreil M."/>
            <person name="Kuo A."/>
            <person name="Kohler A."/>
            <person name="Symeonidi A."/>
            <person name="Balestrini R."/>
            <person name="Charron P."/>
            <person name="Duensing N."/>
            <person name="Frei Dit Frey N."/>
            <person name="Gianinazzi-Pearson V."/>
            <person name="Gilbert L.B."/>
            <person name="Handa Y."/>
            <person name="Herr J.R."/>
            <person name="Hijri M."/>
            <person name="Koul R."/>
            <person name="Kawaguchi M."/>
            <person name="Krajinski F."/>
            <person name="Lammers P.J."/>
            <person name="Masclaux F.G."/>
            <person name="Murat C."/>
            <person name="Morin E."/>
            <person name="Ndikumana S."/>
            <person name="Pagni M."/>
            <person name="Petitpierre D."/>
            <person name="Requena N."/>
            <person name="Rosikiewicz P."/>
            <person name="Riley R."/>
            <person name="Saito K."/>
            <person name="San Clemente H."/>
            <person name="Shapiro H."/>
            <person name="van Tuinen D."/>
            <person name="Becard G."/>
            <person name="Bonfante P."/>
            <person name="Paszkowski U."/>
            <person name="Shachar-Hill Y.Y."/>
            <person name="Tuskan G.A."/>
            <person name="Young P.W."/>
            <person name="Sanders I.R."/>
            <person name="Henrissat B."/>
            <person name="Rensing S.A."/>
            <person name="Grigoriev I.V."/>
            <person name="Corradi N."/>
            <person name="Roux C."/>
            <person name="Martin F."/>
        </authorList>
    </citation>
    <scope>NUCLEOTIDE SEQUENCE [LARGE SCALE GENOMIC DNA]</scope>
    <source>
        <strain evidence="1 2">DAOM 197198</strain>
    </source>
</reference>
<evidence type="ECO:0000313" key="2">
    <source>
        <dbReference type="Proteomes" id="UP000018888"/>
    </source>
</evidence>
<evidence type="ECO:0000313" key="1">
    <source>
        <dbReference type="EMBL" id="POG66626.1"/>
    </source>
</evidence>
<dbReference type="EMBL" id="AUPC02000186">
    <property type="protein sequence ID" value="POG66626.1"/>
    <property type="molecule type" value="Genomic_DNA"/>
</dbReference>
<comment type="caution">
    <text evidence="1">The sequence shown here is derived from an EMBL/GenBank/DDBJ whole genome shotgun (WGS) entry which is preliminary data.</text>
</comment>
<gene>
    <name evidence="1" type="ORF">GLOIN_2v1780267</name>
</gene>
<accession>A0A2P4PMK6</accession>
<protein>
    <submittedName>
        <fullName evidence="1">Uncharacterized protein</fullName>
    </submittedName>
</protein>
<dbReference type="AlphaFoldDB" id="A0A2P4PMK6"/>
<dbReference type="VEuPathDB" id="FungiDB:RhiirFUN_001778"/>